<dbReference type="SUPFAM" id="SSF47954">
    <property type="entry name" value="Cyclin-like"/>
    <property type="match status" value="2"/>
</dbReference>
<evidence type="ECO:0000313" key="10">
    <source>
        <dbReference type="Proteomes" id="UP001291926"/>
    </source>
</evidence>
<feature type="domain" description="Cyclin-like" evidence="7">
    <location>
        <begin position="271"/>
        <end position="355"/>
    </location>
</feature>
<proteinExistence type="inferred from homology"/>
<dbReference type="PANTHER" id="PTHR10177">
    <property type="entry name" value="CYCLINS"/>
    <property type="match status" value="1"/>
</dbReference>
<evidence type="ECO:0000256" key="2">
    <source>
        <dbReference type="ARBA" id="ARBA00022618"/>
    </source>
</evidence>
<dbReference type="Pfam" id="PF02984">
    <property type="entry name" value="Cyclin_C"/>
    <property type="match status" value="1"/>
</dbReference>
<gene>
    <name evidence="9" type="ORF">RD792_001658</name>
</gene>
<feature type="compositionally biased region" description="Basic and acidic residues" evidence="6">
    <location>
        <begin position="41"/>
        <end position="50"/>
    </location>
</feature>
<comment type="caution">
    <text evidence="9">The sequence shown here is derived from an EMBL/GenBank/DDBJ whole genome shotgun (WGS) entry which is preliminary data.</text>
</comment>
<dbReference type="InterPro" id="IPR004367">
    <property type="entry name" value="Cyclin_C-dom"/>
</dbReference>
<evidence type="ECO:0000313" key="9">
    <source>
        <dbReference type="EMBL" id="KAK4490938.1"/>
    </source>
</evidence>
<feature type="domain" description="Cyclin C-terminal" evidence="8">
    <location>
        <begin position="364"/>
        <end position="487"/>
    </location>
</feature>
<evidence type="ECO:0000256" key="3">
    <source>
        <dbReference type="ARBA" id="ARBA00023127"/>
    </source>
</evidence>
<accession>A0ABR0DNZ1</accession>
<evidence type="ECO:0000259" key="7">
    <source>
        <dbReference type="SMART" id="SM00385"/>
    </source>
</evidence>
<keyword evidence="2" id="KW-0132">Cell division</keyword>
<dbReference type="CDD" id="cd20562">
    <property type="entry name" value="CYCLIN_AtCycA_like_rpt1"/>
    <property type="match status" value="1"/>
</dbReference>
<reference evidence="9 10" key="1">
    <citation type="journal article" date="2023" name="bioRxiv">
        <title>Genome report: Whole genome sequence and annotation of Penstemon davidsonii.</title>
        <authorList>
            <person name="Ostevik K.L."/>
            <person name="Alabady M."/>
            <person name="Zhang M."/>
            <person name="Rausher M.D."/>
        </authorList>
    </citation>
    <scope>NUCLEOTIDE SEQUENCE [LARGE SCALE GENOMIC DNA]</scope>
    <source>
        <strain evidence="9">DNT005</strain>
        <tissue evidence="9">Whole leaf</tissue>
    </source>
</reference>
<evidence type="ECO:0000256" key="4">
    <source>
        <dbReference type="ARBA" id="ARBA00023306"/>
    </source>
</evidence>
<dbReference type="InterPro" id="IPR039361">
    <property type="entry name" value="Cyclin"/>
</dbReference>
<dbReference type="PIRSF" id="PIRSF001771">
    <property type="entry name" value="Cyclin_A_B_D_E"/>
    <property type="match status" value="1"/>
</dbReference>
<comment type="similarity">
    <text evidence="1">Belongs to the cyclin family. Cyclin AB subfamily.</text>
</comment>
<keyword evidence="3 5" id="KW-0195">Cyclin</keyword>
<evidence type="ECO:0000256" key="1">
    <source>
        <dbReference type="ARBA" id="ARBA00006955"/>
    </source>
</evidence>
<evidence type="ECO:0000256" key="6">
    <source>
        <dbReference type="SAM" id="MobiDB-lite"/>
    </source>
</evidence>
<dbReference type="SMART" id="SM00385">
    <property type="entry name" value="CYCLIN"/>
    <property type="match status" value="2"/>
</dbReference>
<dbReference type="CDD" id="cd20506">
    <property type="entry name" value="CYCLIN_AtCycA-like_rpt2"/>
    <property type="match status" value="1"/>
</dbReference>
<keyword evidence="4" id="KW-0131">Cell cycle</keyword>
<feature type="domain" description="Cyclin-like" evidence="7">
    <location>
        <begin position="368"/>
        <end position="456"/>
    </location>
</feature>
<dbReference type="Pfam" id="PF00134">
    <property type="entry name" value="Cyclin_N"/>
    <property type="match status" value="1"/>
</dbReference>
<feature type="region of interest" description="Disordered" evidence="6">
    <location>
        <begin position="26"/>
        <end position="75"/>
    </location>
</feature>
<dbReference type="InterPro" id="IPR048258">
    <property type="entry name" value="Cyclins_cyclin-box"/>
</dbReference>
<evidence type="ECO:0000256" key="5">
    <source>
        <dbReference type="RuleBase" id="RU000383"/>
    </source>
</evidence>
<dbReference type="EMBL" id="JAYDYQ010001087">
    <property type="protein sequence ID" value="KAK4490938.1"/>
    <property type="molecule type" value="Genomic_DNA"/>
</dbReference>
<name>A0ABR0DNZ1_9LAMI</name>
<dbReference type="InterPro" id="IPR006671">
    <property type="entry name" value="Cyclin_N"/>
</dbReference>
<keyword evidence="10" id="KW-1185">Reference proteome</keyword>
<protein>
    <recommendedName>
        <fullName evidence="11">Cyclin N-terminal domain-containing protein</fullName>
    </recommendedName>
</protein>
<evidence type="ECO:0008006" key="11">
    <source>
        <dbReference type="Google" id="ProtNLM"/>
    </source>
</evidence>
<dbReference type="SMART" id="SM01332">
    <property type="entry name" value="Cyclin_C"/>
    <property type="match status" value="1"/>
</dbReference>
<feature type="compositionally biased region" description="Polar residues" evidence="6">
    <location>
        <begin position="60"/>
        <end position="72"/>
    </location>
</feature>
<dbReference type="InterPro" id="IPR046965">
    <property type="entry name" value="Cyclin_A/B-like"/>
</dbReference>
<dbReference type="PROSITE" id="PS00292">
    <property type="entry name" value="CYCLINS"/>
    <property type="match status" value="1"/>
</dbReference>
<organism evidence="9 10">
    <name type="scientific">Penstemon davidsonii</name>
    <dbReference type="NCBI Taxonomy" id="160366"/>
    <lineage>
        <taxon>Eukaryota</taxon>
        <taxon>Viridiplantae</taxon>
        <taxon>Streptophyta</taxon>
        <taxon>Embryophyta</taxon>
        <taxon>Tracheophyta</taxon>
        <taxon>Spermatophyta</taxon>
        <taxon>Magnoliopsida</taxon>
        <taxon>eudicotyledons</taxon>
        <taxon>Gunneridae</taxon>
        <taxon>Pentapetalae</taxon>
        <taxon>asterids</taxon>
        <taxon>lamiids</taxon>
        <taxon>Lamiales</taxon>
        <taxon>Plantaginaceae</taxon>
        <taxon>Cheloneae</taxon>
        <taxon>Penstemon</taxon>
    </lineage>
</organism>
<evidence type="ECO:0000259" key="8">
    <source>
        <dbReference type="SMART" id="SM01332"/>
    </source>
</evidence>
<dbReference type="InterPro" id="IPR036915">
    <property type="entry name" value="Cyclin-like_sf"/>
</dbReference>
<sequence>MRHAVMNDENRSSNLSEATVRITRARAKALGSSRGLPPLHPSEKQDDKRVLRANSKRAASDNNKPGANSSACPQRKKRAVLKDVTNIGCDNLYLNCINAARDQVIFRLKFELHFLHLQGIAGCQPIKQDRKGYIRKKVKVEPACVAIQSQVPGDKTGNSMEGMVKAKVEESKEVGSTVNFTNEPTEFISTKVSGPADRTEDHTFCKKQENLEDRGITDIDTEHRDPKMCSLYAADIYSSLHAIQFDRRPLFDYMERLQRDITQGMRGILIDWLVEVSEEYRLVPDTLYLTVNLIDRFLSENYIEKQKLQLLGVTCMLIASKYEEICAPRVEEFCFITDNTYSREEVVRMESRVLNLLAFQLSVPTTKKFLRRFIQAAQASYKVPSVELEFLANYLAELTLTEYSFLKFLPSLVAASAVLLARWTLDQSNHPWNPTLEHYTSYKTSELKSTVVELQDLQLNTKDSMLNAIRDKYKQSKFKCVSTLRSSKPVQSIFEA</sequence>
<dbReference type="Gene3D" id="1.10.472.10">
    <property type="entry name" value="Cyclin-like"/>
    <property type="match status" value="2"/>
</dbReference>
<dbReference type="Proteomes" id="UP001291926">
    <property type="component" value="Unassembled WGS sequence"/>
</dbReference>
<dbReference type="InterPro" id="IPR013763">
    <property type="entry name" value="Cyclin-like_dom"/>
</dbReference>